<keyword evidence="3 17" id="KW-0732">Signal</keyword>
<evidence type="ECO:0000313" key="19">
    <source>
        <dbReference type="EMBL" id="LAB67952.1"/>
    </source>
</evidence>
<keyword evidence="11" id="KW-0628">Postsynaptic cell membrane</keyword>
<evidence type="ECO:0000259" key="18">
    <source>
        <dbReference type="PROSITE" id="PS50268"/>
    </source>
</evidence>
<dbReference type="FunFam" id="2.60.40.60:FF:000025">
    <property type="entry name" value="Calsyntenin 1"/>
    <property type="match status" value="1"/>
</dbReference>
<dbReference type="SUPFAM" id="SSF49899">
    <property type="entry name" value="Concanavalin A-like lectins/glucanases"/>
    <property type="match status" value="1"/>
</dbReference>
<accession>A0A2P2I1R6</accession>
<organism evidence="19">
    <name type="scientific">Hirondellea gigas</name>
    <dbReference type="NCBI Taxonomy" id="1518452"/>
    <lineage>
        <taxon>Eukaryota</taxon>
        <taxon>Metazoa</taxon>
        <taxon>Ecdysozoa</taxon>
        <taxon>Arthropoda</taxon>
        <taxon>Crustacea</taxon>
        <taxon>Multicrustacea</taxon>
        <taxon>Malacostraca</taxon>
        <taxon>Eumalacostraca</taxon>
        <taxon>Peracarida</taxon>
        <taxon>Amphipoda</taxon>
        <taxon>Amphilochidea</taxon>
        <taxon>Lysianassida</taxon>
        <taxon>Lysianassidira</taxon>
        <taxon>Lysianassoidea</taxon>
        <taxon>Lysianassidae</taxon>
        <taxon>Hirondellea</taxon>
    </lineage>
</organism>
<feature type="chain" id="PRO_5015152307" evidence="17">
    <location>
        <begin position="21"/>
        <end position="1062"/>
    </location>
</feature>
<evidence type="ECO:0000256" key="16">
    <source>
        <dbReference type="SAM" id="Phobius"/>
    </source>
</evidence>
<evidence type="ECO:0000256" key="12">
    <source>
        <dbReference type="ARBA" id="ARBA00035006"/>
    </source>
</evidence>
<dbReference type="CDD" id="cd11304">
    <property type="entry name" value="Cadherin_repeat"/>
    <property type="match status" value="2"/>
</dbReference>
<keyword evidence="6" id="KW-0130">Cell adhesion</keyword>
<evidence type="ECO:0000256" key="15">
    <source>
        <dbReference type="SAM" id="MobiDB-lite"/>
    </source>
</evidence>
<feature type="region of interest" description="Disordered" evidence="15">
    <location>
        <begin position="804"/>
        <end position="834"/>
    </location>
</feature>
<dbReference type="GO" id="GO:0009986">
    <property type="term" value="C:cell surface"/>
    <property type="evidence" value="ECO:0007669"/>
    <property type="project" value="TreeGrafter"/>
</dbReference>
<feature type="compositionally biased region" description="Acidic residues" evidence="15">
    <location>
        <begin position="1007"/>
        <end position="1045"/>
    </location>
</feature>
<feature type="compositionally biased region" description="Acidic residues" evidence="15">
    <location>
        <begin position="819"/>
        <end position="833"/>
    </location>
</feature>
<keyword evidence="8" id="KW-0770">Synapse</keyword>
<keyword evidence="7 16" id="KW-1133">Transmembrane helix</keyword>
<protein>
    <submittedName>
        <fullName evidence="19">Calsyntenin-1</fullName>
    </submittedName>
</protein>
<feature type="compositionally biased region" description="Basic and acidic residues" evidence="15">
    <location>
        <begin position="1046"/>
        <end position="1062"/>
    </location>
</feature>
<dbReference type="EMBL" id="IACF01002293">
    <property type="protein sequence ID" value="LAB67952.1"/>
    <property type="molecule type" value="mRNA"/>
</dbReference>
<evidence type="ECO:0000256" key="2">
    <source>
        <dbReference type="ARBA" id="ARBA00022692"/>
    </source>
</evidence>
<keyword evidence="9 16" id="KW-0472">Membrane</keyword>
<dbReference type="GO" id="GO:0005509">
    <property type="term" value="F:calcium ion binding"/>
    <property type="evidence" value="ECO:0007669"/>
    <property type="project" value="UniProtKB-UniRule"/>
</dbReference>
<dbReference type="GO" id="GO:0050806">
    <property type="term" value="P:positive regulation of synaptic transmission"/>
    <property type="evidence" value="ECO:0007669"/>
    <property type="project" value="TreeGrafter"/>
</dbReference>
<evidence type="ECO:0000256" key="4">
    <source>
        <dbReference type="ARBA" id="ARBA00022737"/>
    </source>
</evidence>
<evidence type="ECO:0000256" key="5">
    <source>
        <dbReference type="ARBA" id="ARBA00022837"/>
    </source>
</evidence>
<feature type="transmembrane region" description="Helical" evidence="16">
    <location>
        <begin position="913"/>
        <end position="934"/>
    </location>
</feature>
<keyword evidence="1" id="KW-1003">Cell membrane</keyword>
<evidence type="ECO:0000256" key="7">
    <source>
        <dbReference type="ARBA" id="ARBA00022989"/>
    </source>
</evidence>
<dbReference type="Gene3D" id="2.60.120.200">
    <property type="match status" value="1"/>
</dbReference>
<dbReference type="Pfam" id="PF19699">
    <property type="entry name" value="CLSTN_C"/>
    <property type="match status" value="2"/>
</dbReference>
<feature type="signal peptide" evidence="17">
    <location>
        <begin position="1"/>
        <end position="20"/>
    </location>
</feature>
<sequence length="1062" mass="115195">MWITVVLSATLLLLLPLATSGNSAGQLPDAPRFELLHPSSGYHGLVSEDNLVVDVLPQISAQPDVCAFNIVAHHTRSEIPFMIRVKDAMAGTAELVATRELNCEQRKNYHFDIAARSCSGLLSNNVTVHVKVGDVNEFAPVFSEPSYVVSVDEGRLYQELVALQAHDNDCSPKYGDICRYELLTQDQPFSIDSEGVVSNTEPLDFERSHNHILSVVAYDCGMKRSQPVMLTVKVNRVCHLGWKGIPSQVEYWPGSGRQELFPQATLELCSVPCEVQEVHARVTLSTQHIGRGCDRDTYSVAQQRKICGANTDSVDLLPAPGPEHSWTAGLHSDDGAVPAGVGINGGGSAGEGTGEGTGEGSNGDVIYEFDGDGVVVPQSVLTHNLTNTFTVSTWMKHGHAKQDDKHTKEHLLCLADDHQMNRHHVAVFVRNCRLILLVRHESTDGGLNTFQPAEWRWKLPQVCDDEWHHYSVQANLPEVTLFVDGHTFHPETGDSPEVLDDWPLHPTKGINTTLAVGGCWQGSEGRMQHGFTGSLAGLNVLVGSLEPVRVLSCLTRCQEALDTPAMELLQPSMELLTNNEMTQISIEGDNITNLETLLRRVAYINSRDLPTPGRRPLDIHTNILCGSGNGLRIASVSSQIVVMPPHQPAIIINGTANFAQEYQSFRAGLRIFPDVTVTLAQQMLEEGSGGLPPLSSDFPNRSSEVSECAVSVYPPLNPDHETLSLPDSLIRDLGLTSTVSRQGTTIAGPHTAARYTAILRQLHYANRKPAYYLNRAFKLTCSQLGGRFTSNEYQQTVTVIHPQLSMDRSSGGGGSSSADDSEQTLLEEEDEGDTMGHQATLDDLADAGDAAEDNTVLETMHSNMAAVAATRGRQAAARAAHARVSGHHVDMRADGYYTATDVEGVHAAGAGHAVTVIVVVCVGFLLCLVVLGVIRLRAAHSRHAGAAPAPSDHTADAEMAWDDSPLNITLNPMEQMEITKSTAGHKTRSSSSVGTRNVGGAVPRRDEDEENSDEESSSDDEASSNFADDMDDSTDEEQDEVEVDDSAAKRKELEWDDSTLKM</sequence>
<dbReference type="InterPro" id="IPR001791">
    <property type="entry name" value="Laminin_G"/>
</dbReference>
<feature type="domain" description="Cadherin" evidence="18">
    <location>
        <begin position="143"/>
        <end position="248"/>
    </location>
</feature>
<dbReference type="Gene3D" id="2.60.40.60">
    <property type="entry name" value="Cadherins"/>
    <property type="match status" value="2"/>
</dbReference>
<dbReference type="PANTHER" id="PTHR14139">
    <property type="entry name" value="CALSYNTENIN"/>
    <property type="match status" value="1"/>
</dbReference>
<comment type="similarity">
    <text evidence="13">Belongs to the calsyntenin family.</text>
</comment>
<name>A0A2P2I1R6_9CRUS</name>
<reference evidence="19" key="1">
    <citation type="journal article" date="2018" name="Biosci. Biotechnol. Biochem.">
        <title>Polysaccharide hydrolase of the hadal zone amphipods Hirondellea gigas.</title>
        <authorList>
            <person name="Kobayashi H."/>
            <person name="Nagahama T."/>
            <person name="Arai W."/>
            <person name="Sasagawa Y."/>
            <person name="Umeda M."/>
            <person name="Hayashi T."/>
            <person name="Nikaido I."/>
            <person name="Watanabe H."/>
            <person name="Oguri K."/>
            <person name="Kitazato H."/>
            <person name="Fujioka K."/>
            <person name="Kido Y."/>
            <person name="Takami H."/>
        </authorList>
    </citation>
    <scope>NUCLEOTIDE SEQUENCE</scope>
    <source>
        <tissue evidence="19">Whole body</tissue>
    </source>
</reference>
<dbReference type="InterPro" id="IPR015919">
    <property type="entry name" value="Cadherin-like_sf"/>
</dbReference>
<evidence type="ECO:0000256" key="14">
    <source>
        <dbReference type="PROSITE-ProRule" id="PRU00043"/>
    </source>
</evidence>
<dbReference type="InterPro" id="IPR002126">
    <property type="entry name" value="Cadherin-like_dom"/>
</dbReference>
<dbReference type="InterPro" id="IPR045588">
    <property type="entry name" value="CLSTN_C"/>
</dbReference>
<evidence type="ECO:0000256" key="9">
    <source>
        <dbReference type="ARBA" id="ARBA00023136"/>
    </source>
</evidence>
<feature type="compositionally biased region" description="Gly residues" evidence="15">
    <location>
        <begin position="342"/>
        <end position="361"/>
    </location>
</feature>
<evidence type="ECO:0000256" key="3">
    <source>
        <dbReference type="ARBA" id="ARBA00022729"/>
    </source>
</evidence>
<dbReference type="SUPFAM" id="SSF49313">
    <property type="entry name" value="Cadherin-like"/>
    <property type="match status" value="1"/>
</dbReference>
<comment type="subcellular location">
    <subcellularLocation>
        <location evidence="12">Postsynaptic cell membrane</location>
        <topology evidence="12">Single-pass type I membrane protein</topology>
    </subcellularLocation>
</comment>
<dbReference type="PRINTS" id="PR00205">
    <property type="entry name" value="CADHERIN"/>
</dbReference>
<feature type="region of interest" description="Disordered" evidence="15">
    <location>
        <begin position="980"/>
        <end position="1062"/>
    </location>
</feature>
<dbReference type="GO" id="GO:0045211">
    <property type="term" value="C:postsynaptic membrane"/>
    <property type="evidence" value="ECO:0007669"/>
    <property type="project" value="UniProtKB-SubCell"/>
</dbReference>
<dbReference type="SMART" id="SM00112">
    <property type="entry name" value="CA"/>
    <property type="match status" value="2"/>
</dbReference>
<dbReference type="Pfam" id="PF00028">
    <property type="entry name" value="Cadherin"/>
    <property type="match status" value="1"/>
</dbReference>
<evidence type="ECO:0000256" key="17">
    <source>
        <dbReference type="SAM" id="SignalP"/>
    </source>
</evidence>
<dbReference type="PANTHER" id="PTHR14139:SF2">
    <property type="entry name" value="CALSYNTENIN-1"/>
    <property type="match status" value="1"/>
</dbReference>
<evidence type="ECO:0000256" key="1">
    <source>
        <dbReference type="ARBA" id="ARBA00022475"/>
    </source>
</evidence>
<dbReference type="InterPro" id="IPR013320">
    <property type="entry name" value="ConA-like_dom_sf"/>
</dbReference>
<proteinExistence type="evidence at transcript level"/>
<evidence type="ECO:0000256" key="10">
    <source>
        <dbReference type="ARBA" id="ARBA00023180"/>
    </source>
</evidence>
<keyword evidence="2 16" id="KW-0812">Transmembrane</keyword>
<dbReference type="PROSITE" id="PS50268">
    <property type="entry name" value="CADHERIN_2"/>
    <property type="match status" value="2"/>
</dbReference>
<keyword evidence="10" id="KW-0325">Glycoprotein</keyword>
<evidence type="ECO:0000256" key="13">
    <source>
        <dbReference type="ARBA" id="ARBA00035015"/>
    </source>
</evidence>
<dbReference type="Pfam" id="PF02210">
    <property type="entry name" value="Laminin_G_2"/>
    <property type="match status" value="1"/>
</dbReference>
<keyword evidence="5 14" id="KW-0106">Calcium</keyword>
<evidence type="ECO:0000256" key="6">
    <source>
        <dbReference type="ARBA" id="ARBA00022889"/>
    </source>
</evidence>
<evidence type="ECO:0000256" key="8">
    <source>
        <dbReference type="ARBA" id="ARBA00023018"/>
    </source>
</evidence>
<dbReference type="GO" id="GO:0051965">
    <property type="term" value="P:positive regulation of synapse assembly"/>
    <property type="evidence" value="ECO:0007669"/>
    <property type="project" value="TreeGrafter"/>
</dbReference>
<feature type="domain" description="Cadherin" evidence="18">
    <location>
        <begin position="68"/>
        <end position="142"/>
    </location>
</feature>
<dbReference type="GO" id="GO:0007156">
    <property type="term" value="P:homophilic cell adhesion via plasma membrane adhesion molecules"/>
    <property type="evidence" value="ECO:0007669"/>
    <property type="project" value="InterPro"/>
</dbReference>
<dbReference type="AlphaFoldDB" id="A0A2P2I1R6"/>
<feature type="region of interest" description="Disordered" evidence="15">
    <location>
        <begin position="341"/>
        <end position="361"/>
    </location>
</feature>
<evidence type="ECO:0000256" key="11">
    <source>
        <dbReference type="ARBA" id="ARBA00023257"/>
    </source>
</evidence>
<keyword evidence="4" id="KW-0677">Repeat</keyword>